<feature type="domain" description="Importin subunit beta-1/Transportin-1-like TPR repeats" evidence="2">
    <location>
        <begin position="1"/>
        <end position="69"/>
    </location>
</feature>
<organism evidence="3 4">
    <name type="scientific">Metschnikowia pulcherrima</name>
    <dbReference type="NCBI Taxonomy" id="27326"/>
    <lineage>
        <taxon>Eukaryota</taxon>
        <taxon>Fungi</taxon>
        <taxon>Dikarya</taxon>
        <taxon>Ascomycota</taxon>
        <taxon>Saccharomycotina</taxon>
        <taxon>Pichiomycetes</taxon>
        <taxon>Metschnikowiaceae</taxon>
        <taxon>Metschnikowia</taxon>
    </lineage>
</organism>
<dbReference type="Gene3D" id="1.25.10.10">
    <property type="entry name" value="Leucine-rich Repeat Variant"/>
    <property type="match status" value="1"/>
</dbReference>
<comment type="caution">
    <text evidence="3">The sequence shown here is derived from an EMBL/GenBank/DDBJ whole genome shotgun (WGS) entry which is preliminary data.</text>
</comment>
<dbReference type="SUPFAM" id="SSF48371">
    <property type="entry name" value="ARM repeat"/>
    <property type="match status" value="1"/>
</dbReference>
<evidence type="ECO:0000256" key="1">
    <source>
        <dbReference type="ARBA" id="ARBA00022737"/>
    </source>
</evidence>
<proteinExistence type="predicted"/>
<dbReference type="InterPro" id="IPR016024">
    <property type="entry name" value="ARM-type_fold"/>
</dbReference>
<dbReference type="InterPro" id="IPR058584">
    <property type="entry name" value="IMB1_TNPO1-like_TPR"/>
</dbReference>
<dbReference type="AlphaFoldDB" id="A0A8H7GSM4"/>
<protein>
    <recommendedName>
        <fullName evidence="2">Importin subunit beta-1/Transportin-1-like TPR repeats domain-containing protein</fullName>
    </recommendedName>
</protein>
<keyword evidence="4" id="KW-1185">Reference proteome</keyword>
<dbReference type="InterPro" id="IPR011989">
    <property type="entry name" value="ARM-like"/>
</dbReference>
<name>A0A8H7GSM4_9ASCO</name>
<dbReference type="Proteomes" id="UP000649328">
    <property type="component" value="Unassembled WGS sequence"/>
</dbReference>
<evidence type="ECO:0000259" key="2">
    <source>
        <dbReference type="Pfam" id="PF25574"/>
    </source>
</evidence>
<keyword evidence="1" id="KW-0677">Repeat</keyword>
<accession>A0A8H7GSM4</accession>
<dbReference type="Pfam" id="PF25574">
    <property type="entry name" value="TPR_IMB1"/>
    <property type="match status" value="1"/>
</dbReference>
<evidence type="ECO:0000313" key="3">
    <source>
        <dbReference type="EMBL" id="KAF8002267.1"/>
    </source>
</evidence>
<dbReference type="EMBL" id="JACBPP010000004">
    <property type="protein sequence ID" value="KAF8002267.1"/>
    <property type="molecule type" value="Genomic_DNA"/>
</dbReference>
<sequence length="72" mass="8140">MSKYYPMFVPALVQLSGKEDNEFNSRASAYEALSAFVTYSANDCMPIIQQIATEVLSRLESTIAMQLQSFRH</sequence>
<reference evidence="3" key="1">
    <citation type="submission" date="2020-10" db="EMBL/GenBank/DDBJ databases">
        <title>The Whole-Genome Sequence of Metschnikowia persimmonesis, a Novel Endophytic Yeast Species Isolated from Medicinal Plant Diospyros kaki Thumb.</title>
        <authorList>
            <person name="Rahmat E."/>
            <person name="Kang Y."/>
        </authorList>
    </citation>
    <scope>NUCLEOTIDE SEQUENCE</scope>
    <source>
        <strain evidence="3">KIOM G15050</strain>
    </source>
</reference>
<evidence type="ECO:0000313" key="4">
    <source>
        <dbReference type="Proteomes" id="UP000649328"/>
    </source>
</evidence>
<gene>
    <name evidence="3" type="ORF">HF325_003232</name>
</gene>